<dbReference type="Pfam" id="PF00621">
    <property type="entry name" value="RhoGEF"/>
    <property type="match status" value="1"/>
</dbReference>
<accession>A0AAV2K014</accession>
<evidence type="ECO:0000259" key="2">
    <source>
        <dbReference type="PROSITE" id="PS50010"/>
    </source>
</evidence>
<dbReference type="InterPro" id="IPR000219">
    <property type="entry name" value="DH_dom"/>
</dbReference>
<proteinExistence type="predicted"/>
<dbReference type="EMBL" id="OZ035837">
    <property type="protein sequence ID" value="CAL1583169.1"/>
    <property type="molecule type" value="Genomic_DNA"/>
</dbReference>
<dbReference type="SUPFAM" id="SSF48065">
    <property type="entry name" value="DBL homology domain (DH-domain)"/>
    <property type="match status" value="1"/>
</dbReference>
<dbReference type="Gene3D" id="1.20.900.10">
    <property type="entry name" value="Dbl homology (DH) domain"/>
    <property type="match status" value="1"/>
</dbReference>
<evidence type="ECO:0000313" key="4">
    <source>
        <dbReference type="Proteomes" id="UP001497482"/>
    </source>
</evidence>
<feature type="region of interest" description="Disordered" evidence="1">
    <location>
        <begin position="184"/>
        <end position="221"/>
    </location>
</feature>
<evidence type="ECO:0000256" key="1">
    <source>
        <dbReference type="SAM" id="MobiDB-lite"/>
    </source>
</evidence>
<dbReference type="PANTHER" id="PTHR12673:SF13">
    <property type="entry name" value="FYVE, RHOGEF AND PH DOMAIN-CONTAINING PROTEIN 5"/>
    <property type="match status" value="1"/>
</dbReference>
<protein>
    <recommendedName>
        <fullName evidence="2">DH domain-containing protein</fullName>
    </recommendedName>
</protein>
<feature type="domain" description="DH" evidence="2">
    <location>
        <begin position="59"/>
        <end position="178"/>
    </location>
</feature>
<dbReference type="InterPro" id="IPR035899">
    <property type="entry name" value="DBL_dom_sf"/>
</dbReference>
<dbReference type="PANTHER" id="PTHR12673">
    <property type="entry name" value="FACIOGENITAL DYSPLASIA PROTEIN"/>
    <property type="match status" value="1"/>
</dbReference>
<feature type="region of interest" description="Disordered" evidence="1">
    <location>
        <begin position="16"/>
        <end position="51"/>
    </location>
</feature>
<dbReference type="Proteomes" id="UP001497482">
    <property type="component" value="Chromosome 15"/>
</dbReference>
<feature type="compositionally biased region" description="Gly residues" evidence="1">
    <location>
        <begin position="209"/>
        <end position="221"/>
    </location>
</feature>
<dbReference type="GO" id="GO:0005737">
    <property type="term" value="C:cytoplasm"/>
    <property type="evidence" value="ECO:0007669"/>
    <property type="project" value="TreeGrafter"/>
</dbReference>
<reference evidence="3 4" key="1">
    <citation type="submission" date="2024-04" db="EMBL/GenBank/DDBJ databases">
        <authorList>
            <person name="Waldvogel A.-M."/>
            <person name="Schoenle A."/>
        </authorList>
    </citation>
    <scope>NUCLEOTIDE SEQUENCE [LARGE SCALE GENOMIC DNA]</scope>
</reference>
<organism evidence="3 4">
    <name type="scientific">Knipowitschia caucasica</name>
    <name type="common">Caucasian dwarf goby</name>
    <name type="synonym">Pomatoschistus caucasicus</name>
    <dbReference type="NCBI Taxonomy" id="637954"/>
    <lineage>
        <taxon>Eukaryota</taxon>
        <taxon>Metazoa</taxon>
        <taxon>Chordata</taxon>
        <taxon>Craniata</taxon>
        <taxon>Vertebrata</taxon>
        <taxon>Euteleostomi</taxon>
        <taxon>Actinopterygii</taxon>
        <taxon>Neopterygii</taxon>
        <taxon>Teleostei</taxon>
        <taxon>Neoteleostei</taxon>
        <taxon>Acanthomorphata</taxon>
        <taxon>Gobiaria</taxon>
        <taxon>Gobiiformes</taxon>
        <taxon>Gobioidei</taxon>
        <taxon>Gobiidae</taxon>
        <taxon>Gobiinae</taxon>
        <taxon>Knipowitschia</taxon>
    </lineage>
</organism>
<feature type="compositionally biased region" description="Gly residues" evidence="1">
    <location>
        <begin position="187"/>
        <end position="200"/>
    </location>
</feature>
<sequence length="221" mass="24044">MFTNLRSDCRVSEIAYTEPFPMTSTPAGQSADEDHGRTSEEEEGVTEPSFERQIDGRSRAFYVAQELLDSERLHVSALKLLQEDFRAAVGGAVGEGEEPVLGEESRGESLGVLPQVYNLHKSLLQELEQRISLWEQSPRMVDVFLSHGEDFRVFDTYISEYDRSMFLLDESRRNSPAFSDIVSAFEGEGGGGGGGGGGVSREGLKRPEGLGGPRGPGGGPL</sequence>
<dbReference type="InterPro" id="IPR051092">
    <property type="entry name" value="FYVE_RhoGEF_PH"/>
</dbReference>
<gene>
    <name evidence="3" type="ORF">KC01_LOCUS13671</name>
</gene>
<dbReference type="AlphaFoldDB" id="A0AAV2K014"/>
<dbReference type="GO" id="GO:0005085">
    <property type="term" value="F:guanyl-nucleotide exchange factor activity"/>
    <property type="evidence" value="ECO:0007669"/>
    <property type="project" value="InterPro"/>
</dbReference>
<keyword evidence="4" id="KW-1185">Reference proteome</keyword>
<dbReference type="PROSITE" id="PS50010">
    <property type="entry name" value="DH_2"/>
    <property type="match status" value="1"/>
</dbReference>
<name>A0AAV2K014_KNICA</name>
<evidence type="ECO:0000313" key="3">
    <source>
        <dbReference type="EMBL" id="CAL1583169.1"/>
    </source>
</evidence>